<reference evidence="1" key="1">
    <citation type="journal article" date="2018" name="Genome Biol.">
        <title>SKESA: strategic k-mer extension for scrupulous assemblies.</title>
        <authorList>
            <person name="Souvorov A."/>
            <person name="Agarwala R."/>
            <person name="Lipman D.J."/>
        </authorList>
    </citation>
    <scope>NUCLEOTIDE SEQUENCE</scope>
    <source>
        <strain evidence="1">BCW_3452</strain>
    </source>
</reference>
<sequence>MGKQTVLDNRIGWVKTYLVKAGLPFT</sequence>
<name>A0A8H9K5Z3_VIBVL</name>
<dbReference type="AlphaFoldDB" id="A0A8H9K5Z3"/>
<protein>
    <submittedName>
        <fullName evidence="1">Uncharacterized protein</fullName>
    </submittedName>
</protein>
<comment type="caution">
    <text evidence="1">The sequence shown here is derived from an EMBL/GenBank/DDBJ whole genome shotgun (WGS) entry which is preliminary data.</text>
</comment>
<reference evidence="1" key="2">
    <citation type="submission" date="2019-01" db="EMBL/GenBank/DDBJ databases">
        <authorList>
            <consortium name="NCBI Pathogen Detection Project"/>
        </authorList>
    </citation>
    <scope>NUCLEOTIDE SEQUENCE</scope>
    <source>
        <strain evidence="1">BCW_3452</strain>
    </source>
</reference>
<dbReference type="EMBL" id="DACRBY010000003">
    <property type="protein sequence ID" value="HAS8538744.1"/>
    <property type="molecule type" value="Genomic_DNA"/>
</dbReference>
<organism evidence="1">
    <name type="scientific">Vibrio vulnificus</name>
    <dbReference type="NCBI Taxonomy" id="672"/>
    <lineage>
        <taxon>Bacteria</taxon>
        <taxon>Pseudomonadati</taxon>
        <taxon>Pseudomonadota</taxon>
        <taxon>Gammaproteobacteria</taxon>
        <taxon>Vibrionales</taxon>
        <taxon>Vibrionaceae</taxon>
        <taxon>Vibrio</taxon>
    </lineage>
</organism>
<accession>A0A8H9K5Z3</accession>
<gene>
    <name evidence="1" type="ORF">I7730_02970</name>
</gene>
<proteinExistence type="predicted"/>
<evidence type="ECO:0000313" key="1">
    <source>
        <dbReference type="EMBL" id="HAS8538744.1"/>
    </source>
</evidence>
<dbReference type="Proteomes" id="UP000863257">
    <property type="component" value="Unassembled WGS sequence"/>
</dbReference>